<protein>
    <recommendedName>
        <fullName evidence="1">N-acetyltransferase domain-containing protein</fullName>
    </recommendedName>
</protein>
<feature type="domain" description="N-acetyltransferase" evidence="1">
    <location>
        <begin position="30"/>
        <end position="201"/>
    </location>
</feature>
<gene>
    <name evidence="2" type="ORF">S06H3_35804</name>
</gene>
<organism evidence="2">
    <name type="scientific">marine sediment metagenome</name>
    <dbReference type="NCBI Taxonomy" id="412755"/>
    <lineage>
        <taxon>unclassified sequences</taxon>
        <taxon>metagenomes</taxon>
        <taxon>ecological metagenomes</taxon>
    </lineage>
</organism>
<dbReference type="Pfam" id="PF00583">
    <property type="entry name" value="Acetyltransf_1"/>
    <property type="match status" value="1"/>
</dbReference>
<dbReference type="AlphaFoldDB" id="X1NGD3"/>
<dbReference type="InterPro" id="IPR016181">
    <property type="entry name" value="Acyl_CoA_acyltransferase"/>
</dbReference>
<comment type="caution">
    <text evidence="2">The sequence shown here is derived from an EMBL/GenBank/DDBJ whole genome shotgun (WGS) entry which is preliminary data.</text>
</comment>
<dbReference type="GO" id="GO:0016747">
    <property type="term" value="F:acyltransferase activity, transferring groups other than amino-acyl groups"/>
    <property type="evidence" value="ECO:0007669"/>
    <property type="project" value="InterPro"/>
</dbReference>
<sequence length="205" mass="23790">MSGIKNNLTIEVASLEDAPGVHKALLSNLVEIRDLDELKKEEKDHLEEHGFLRKEEPVDYYEKLIKDEDVDVYIAKEPDGKIIGFGSIHKKKYDIANFRSTLDKLYANDENIKSLLTNESSRFAYLDQISIFKEHQRQGIGSQIMQKMLEDLDIPVVSFVVKLPLANNSSVRWHERNGFEMAATCDGAYKGKKFEWWIYIHWNKK</sequence>
<dbReference type="EMBL" id="BARV01021630">
    <property type="protein sequence ID" value="GAI25860.1"/>
    <property type="molecule type" value="Genomic_DNA"/>
</dbReference>
<dbReference type="CDD" id="cd04301">
    <property type="entry name" value="NAT_SF"/>
    <property type="match status" value="1"/>
</dbReference>
<dbReference type="InterPro" id="IPR000182">
    <property type="entry name" value="GNAT_dom"/>
</dbReference>
<evidence type="ECO:0000313" key="2">
    <source>
        <dbReference type="EMBL" id="GAI25860.1"/>
    </source>
</evidence>
<proteinExistence type="predicted"/>
<name>X1NGD3_9ZZZZ</name>
<evidence type="ECO:0000259" key="1">
    <source>
        <dbReference type="PROSITE" id="PS51186"/>
    </source>
</evidence>
<dbReference type="SUPFAM" id="SSF55729">
    <property type="entry name" value="Acyl-CoA N-acyltransferases (Nat)"/>
    <property type="match status" value="1"/>
</dbReference>
<dbReference type="PROSITE" id="PS51186">
    <property type="entry name" value="GNAT"/>
    <property type="match status" value="1"/>
</dbReference>
<reference evidence="2" key="1">
    <citation type="journal article" date="2014" name="Front. Microbiol.">
        <title>High frequency of phylogenetically diverse reductive dehalogenase-homologous genes in deep subseafloor sedimentary metagenomes.</title>
        <authorList>
            <person name="Kawai M."/>
            <person name="Futagami T."/>
            <person name="Toyoda A."/>
            <person name="Takaki Y."/>
            <person name="Nishi S."/>
            <person name="Hori S."/>
            <person name="Arai W."/>
            <person name="Tsubouchi T."/>
            <person name="Morono Y."/>
            <person name="Uchiyama I."/>
            <person name="Ito T."/>
            <person name="Fujiyama A."/>
            <person name="Inagaki F."/>
            <person name="Takami H."/>
        </authorList>
    </citation>
    <scope>NUCLEOTIDE SEQUENCE</scope>
    <source>
        <strain evidence="2">Expedition CK06-06</strain>
    </source>
</reference>
<dbReference type="Gene3D" id="3.40.630.30">
    <property type="match status" value="1"/>
</dbReference>
<accession>X1NGD3</accession>